<accession>A0A562ZUJ0</accession>
<dbReference type="PANTHER" id="PTHR43265:SF1">
    <property type="entry name" value="ESTERASE ESTD"/>
    <property type="match status" value="1"/>
</dbReference>
<evidence type="ECO:0000259" key="1">
    <source>
        <dbReference type="Pfam" id="PF12146"/>
    </source>
</evidence>
<gene>
    <name evidence="2" type="ORF">FN976_04720</name>
</gene>
<dbReference type="SUPFAM" id="SSF53474">
    <property type="entry name" value="alpha/beta-Hydrolases"/>
    <property type="match status" value="1"/>
</dbReference>
<feature type="domain" description="Serine aminopeptidase S33" evidence="1">
    <location>
        <begin position="52"/>
        <end position="262"/>
    </location>
</feature>
<dbReference type="RefSeq" id="WP_145891523.1">
    <property type="nucleotide sequence ID" value="NZ_VOBQ01000004.1"/>
</dbReference>
<organism evidence="2 3">
    <name type="scientific">Caenimonas sedimenti</name>
    <dbReference type="NCBI Taxonomy" id="2596921"/>
    <lineage>
        <taxon>Bacteria</taxon>
        <taxon>Pseudomonadati</taxon>
        <taxon>Pseudomonadota</taxon>
        <taxon>Betaproteobacteria</taxon>
        <taxon>Burkholderiales</taxon>
        <taxon>Comamonadaceae</taxon>
        <taxon>Caenimonas</taxon>
    </lineage>
</organism>
<comment type="caution">
    <text evidence="2">The sequence shown here is derived from an EMBL/GenBank/DDBJ whole genome shotgun (WGS) entry which is preliminary data.</text>
</comment>
<dbReference type="PANTHER" id="PTHR43265">
    <property type="entry name" value="ESTERASE ESTD"/>
    <property type="match status" value="1"/>
</dbReference>
<evidence type="ECO:0000313" key="2">
    <source>
        <dbReference type="EMBL" id="TWO72026.1"/>
    </source>
</evidence>
<protein>
    <submittedName>
        <fullName evidence="2">Lysophospholipase</fullName>
    </submittedName>
</protein>
<evidence type="ECO:0000313" key="3">
    <source>
        <dbReference type="Proteomes" id="UP000318199"/>
    </source>
</evidence>
<name>A0A562ZUJ0_9BURK</name>
<dbReference type="Gene3D" id="3.40.50.1820">
    <property type="entry name" value="alpha/beta hydrolase"/>
    <property type="match status" value="1"/>
</dbReference>
<sequence length="287" mass="30017">MVETTLDHPIAGGRLSGTLATPEGLGPWPVVLVIGGSGATDRDGNNPLLPEPCSSFRRLAGALSARGLASLRYDKRGVGRSVIAGLSESALRFDDLVDDAVALARLLRADERFSDLVLFGHSEGALVAALAANATPPELLVCASGAGERASDLMRRQIVQTLPADLASPAVRALDALERQTPATDVPDTLAVLFRPTVQPYLMSWFRHSPAEVLANLAVPIMLLHGAADTQVPADQARLLQAAHPEAELCVIAGMDHLLAVDGDYDAGARRIAGDITAQLARAAAHA</sequence>
<dbReference type="EMBL" id="VOBQ01000004">
    <property type="protein sequence ID" value="TWO72026.1"/>
    <property type="molecule type" value="Genomic_DNA"/>
</dbReference>
<proteinExistence type="predicted"/>
<dbReference type="InterPro" id="IPR022742">
    <property type="entry name" value="Hydrolase_4"/>
</dbReference>
<dbReference type="AlphaFoldDB" id="A0A562ZUJ0"/>
<dbReference type="OrthoDB" id="9809549at2"/>
<keyword evidence="3" id="KW-1185">Reference proteome</keyword>
<dbReference type="GO" id="GO:0052689">
    <property type="term" value="F:carboxylic ester hydrolase activity"/>
    <property type="evidence" value="ECO:0007669"/>
    <property type="project" value="TreeGrafter"/>
</dbReference>
<reference evidence="2 3" key="1">
    <citation type="submission" date="2019-07" db="EMBL/GenBank/DDBJ databases">
        <title>Caenimonas sedimenti sp. nov., isolated from activated sludge.</title>
        <authorList>
            <person name="Xu J."/>
        </authorList>
    </citation>
    <scope>NUCLEOTIDE SEQUENCE [LARGE SCALE GENOMIC DNA]</scope>
    <source>
        <strain evidence="2 3">HX-9-20</strain>
    </source>
</reference>
<dbReference type="InterPro" id="IPR053145">
    <property type="entry name" value="AB_hydrolase_Est10"/>
</dbReference>
<dbReference type="InterPro" id="IPR029058">
    <property type="entry name" value="AB_hydrolase_fold"/>
</dbReference>
<dbReference type="Pfam" id="PF12146">
    <property type="entry name" value="Hydrolase_4"/>
    <property type="match status" value="1"/>
</dbReference>
<dbReference type="Proteomes" id="UP000318199">
    <property type="component" value="Unassembled WGS sequence"/>
</dbReference>